<reference evidence="2 3" key="1">
    <citation type="journal article" date="2012" name="PLoS Pathog.">
        <title>The genome of the obligate intracellular parasite Trachipleistophora hominis: new insights into microsporidian genome dynamics and reductive evolution.</title>
        <authorList>
            <person name="Heinz E."/>
            <person name="Williams T.A."/>
            <person name="Nakjang S."/>
            <person name="Noel C.J."/>
            <person name="Swan D.C."/>
            <person name="Goldberg A.V."/>
            <person name="Harris S.R."/>
            <person name="Weinmaier T."/>
            <person name="Markert S."/>
            <person name="Becher D."/>
            <person name="Bernhardt J."/>
            <person name="Dagan T."/>
            <person name="Hacker C."/>
            <person name="Lucocq J.M."/>
            <person name="Schweder T."/>
            <person name="Rattei T."/>
            <person name="Hall N."/>
            <person name="Hirt R.P."/>
            <person name="Embley T.M."/>
        </authorList>
    </citation>
    <scope>NUCLEOTIDE SEQUENCE [LARGE SCALE GENOMIC DNA]</scope>
</reference>
<sequence>VHKRYTLEVLTWGASRSLVVNSKRTTVMVIRYFGRSVLSVVGICVVLEGWAIKK</sequence>
<proteinExistence type="predicted"/>
<keyword evidence="1" id="KW-0812">Transmembrane</keyword>
<name>L7JTW0_TRAHO</name>
<feature type="transmembrane region" description="Helical" evidence="1">
    <location>
        <begin position="32"/>
        <end position="52"/>
    </location>
</feature>
<accession>L7JTW0</accession>
<dbReference type="HOGENOM" id="CLU_3056295_0_0_1"/>
<dbReference type="AlphaFoldDB" id="L7JTW0"/>
<organism evidence="2 3">
    <name type="scientific">Trachipleistophora hominis</name>
    <name type="common">Microsporidian parasite</name>
    <dbReference type="NCBI Taxonomy" id="72359"/>
    <lineage>
        <taxon>Eukaryota</taxon>
        <taxon>Fungi</taxon>
        <taxon>Fungi incertae sedis</taxon>
        <taxon>Microsporidia</taxon>
        <taxon>Pleistophoridae</taxon>
        <taxon>Trachipleistophora</taxon>
    </lineage>
</organism>
<protein>
    <submittedName>
        <fullName evidence="2">Uncharacterized protein</fullName>
    </submittedName>
</protein>
<keyword evidence="3" id="KW-1185">Reference proteome</keyword>
<keyword evidence="1" id="KW-0472">Membrane</keyword>
<evidence type="ECO:0000313" key="2">
    <source>
        <dbReference type="EMBL" id="ELQ74923.1"/>
    </source>
</evidence>
<dbReference type="VEuPathDB" id="MicrosporidiaDB:THOM_2169"/>
<dbReference type="Proteomes" id="UP000011185">
    <property type="component" value="Unassembled WGS sequence"/>
</dbReference>
<dbReference type="InParanoid" id="L7JTW0"/>
<dbReference type="EMBL" id="JH994008">
    <property type="protein sequence ID" value="ELQ74923.1"/>
    <property type="molecule type" value="Genomic_DNA"/>
</dbReference>
<gene>
    <name evidence="2" type="ORF">THOM_2169</name>
</gene>
<keyword evidence="1" id="KW-1133">Transmembrane helix</keyword>
<evidence type="ECO:0000256" key="1">
    <source>
        <dbReference type="SAM" id="Phobius"/>
    </source>
</evidence>
<feature type="non-terminal residue" evidence="2">
    <location>
        <position position="1"/>
    </location>
</feature>
<evidence type="ECO:0000313" key="3">
    <source>
        <dbReference type="Proteomes" id="UP000011185"/>
    </source>
</evidence>